<evidence type="ECO:0000256" key="8">
    <source>
        <dbReference type="ARBA" id="ARBA00023033"/>
    </source>
</evidence>
<dbReference type="GO" id="GO:0020037">
    <property type="term" value="F:heme binding"/>
    <property type="evidence" value="ECO:0007669"/>
    <property type="project" value="InterPro"/>
</dbReference>
<dbReference type="AlphaFoldDB" id="A0A9P5QAF5"/>
<protein>
    <submittedName>
        <fullName evidence="9">Cytochrome P450</fullName>
    </submittedName>
</protein>
<dbReference type="Gene3D" id="1.10.630.10">
    <property type="entry name" value="Cytochrome P450"/>
    <property type="match status" value="1"/>
</dbReference>
<keyword evidence="6" id="KW-0560">Oxidoreductase</keyword>
<keyword evidence="10" id="KW-1185">Reference proteome</keyword>
<dbReference type="InterPro" id="IPR036396">
    <property type="entry name" value="Cyt_P450_sf"/>
</dbReference>
<evidence type="ECO:0000256" key="5">
    <source>
        <dbReference type="ARBA" id="ARBA00022723"/>
    </source>
</evidence>
<evidence type="ECO:0000256" key="4">
    <source>
        <dbReference type="ARBA" id="ARBA00022617"/>
    </source>
</evidence>
<comment type="pathway">
    <text evidence="2">Secondary metabolite biosynthesis.</text>
</comment>
<evidence type="ECO:0000256" key="2">
    <source>
        <dbReference type="ARBA" id="ARBA00005179"/>
    </source>
</evidence>
<dbReference type="InterPro" id="IPR002401">
    <property type="entry name" value="Cyt_P450_E_grp-I"/>
</dbReference>
<evidence type="ECO:0000313" key="10">
    <source>
        <dbReference type="Proteomes" id="UP000772434"/>
    </source>
</evidence>
<comment type="caution">
    <text evidence="9">The sequence shown here is derived from an EMBL/GenBank/DDBJ whole genome shotgun (WGS) entry which is preliminary data.</text>
</comment>
<dbReference type="Proteomes" id="UP000772434">
    <property type="component" value="Unassembled WGS sequence"/>
</dbReference>
<dbReference type="GO" id="GO:0004497">
    <property type="term" value="F:monooxygenase activity"/>
    <property type="evidence" value="ECO:0007669"/>
    <property type="project" value="UniProtKB-KW"/>
</dbReference>
<comment type="cofactor">
    <cofactor evidence="1">
        <name>heme</name>
        <dbReference type="ChEBI" id="CHEBI:30413"/>
    </cofactor>
</comment>
<keyword evidence="7" id="KW-0408">Iron</keyword>
<organism evidence="9 10">
    <name type="scientific">Rhodocollybia butyracea</name>
    <dbReference type="NCBI Taxonomy" id="206335"/>
    <lineage>
        <taxon>Eukaryota</taxon>
        <taxon>Fungi</taxon>
        <taxon>Dikarya</taxon>
        <taxon>Basidiomycota</taxon>
        <taxon>Agaricomycotina</taxon>
        <taxon>Agaricomycetes</taxon>
        <taxon>Agaricomycetidae</taxon>
        <taxon>Agaricales</taxon>
        <taxon>Marasmiineae</taxon>
        <taxon>Omphalotaceae</taxon>
        <taxon>Rhodocollybia</taxon>
    </lineage>
</organism>
<dbReference type="GO" id="GO:0005506">
    <property type="term" value="F:iron ion binding"/>
    <property type="evidence" value="ECO:0007669"/>
    <property type="project" value="InterPro"/>
</dbReference>
<proteinExistence type="inferred from homology"/>
<evidence type="ECO:0000256" key="1">
    <source>
        <dbReference type="ARBA" id="ARBA00001971"/>
    </source>
</evidence>
<evidence type="ECO:0000256" key="6">
    <source>
        <dbReference type="ARBA" id="ARBA00023002"/>
    </source>
</evidence>
<evidence type="ECO:0000256" key="3">
    <source>
        <dbReference type="ARBA" id="ARBA00010617"/>
    </source>
</evidence>
<name>A0A9P5QAF5_9AGAR</name>
<dbReference type="EMBL" id="JADNRY010000004">
    <property type="protein sequence ID" value="KAF9077322.1"/>
    <property type="molecule type" value="Genomic_DNA"/>
</dbReference>
<dbReference type="PRINTS" id="PR00463">
    <property type="entry name" value="EP450I"/>
</dbReference>
<dbReference type="GO" id="GO:0016705">
    <property type="term" value="F:oxidoreductase activity, acting on paired donors, with incorporation or reduction of molecular oxygen"/>
    <property type="evidence" value="ECO:0007669"/>
    <property type="project" value="InterPro"/>
</dbReference>
<dbReference type="OrthoDB" id="2789670at2759"/>
<keyword evidence="5" id="KW-0479">Metal-binding</keyword>
<keyword evidence="4" id="KW-0349">Heme</keyword>
<dbReference type="Pfam" id="PF00067">
    <property type="entry name" value="p450"/>
    <property type="match status" value="1"/>
</dbReference>
<keyword evidence="8" id="KW-0503">Monooxygenase</keyword>
<sequence length="490" mass="55800">MTSSTVAVLLVVVTAYLYYRYNTLSSPLLLTGNTLDIPLTTPWITYTNWARQYGNLMGLRISGEGDVVIINSLDAARDLLERRAQIYSDRPFSTMDDLGGWHFNVGSMPYSDGWRKHRRLFQQNFRPIAVQNFQQTQRRKIHDLVVNLVNGPDEYEKHVGAAMGAIVMSTVYGHDKLQKNDPFIETAEKVSQMRGLFLIPGSSLSHFPSWLPGCDFQRTAQMCRGYTRATQDEPFKFALEQTKRNSASSLVASLVERLGPQDPEYTSELERIRNVAATSKSVILTFILAMTLNPLAQAKAQEEIDRVIGTQRLPDFTDRKDLPYVEAVYRETARWYPTVPLGTPRRVVQTDMYDGYSIPEGEWTTIYPNIWAISRDETRFEDPDCFKPERVCPGRYMADAQVWMSMVSILATLKIEKGKDAKGNDVHVGVDYTDALICHPKHFQCSITPRMPNIRSFLRKLSNSSLLIMYAQIISTEIREKEGNSLHAVR</sequence>
<dbReference type="InterPro" id="IPR050364">
    <property type="entry name" value="Cytochrome_P450_fung"/>
</dbReference>
<dbReference type="CDD" id="cd11065">
    <property type="entry name" value="CYP64-like"/>
    <property type="match status" value="1"/>
</dbReference>
<dbReference type="PANTHER" id="PTHR46300">
    <property type="entry name" value="P450, PUTATIVE (EUROFUNG)-RELATED-RELATED"/>
    <property type="match status" value="1"/>
</dbReference>
<dbReference type="PANTHER" id="PTHR46300:SF7">
    <property type="entry name" value="P450, PUTATIVE (EUROFUNG)-RELATED"/>
    <property type="match status" value="1"/>
</dbReference>
<accession>A0A9P5QAF5</accession>
<gene>
    <name evidence="9" type="ORF">BDP27DRAFT_1312199</name>
</gene>
<dbReference type="GO" id="GO:0016020">
    <property type="term" value="C:membrane"/>
    <property type="evidence" value="ECO:0007669"/>
    <property type="project" value="UniProtKB-SubCell"/>
</dbReference>
<evidence type="ECO:0000256" key="7">
    <source>
        <dbReference type="ARBA" id="ARBA00023004"/>
    </source>
</evidence>
<reference evidence="9" key="1">
    <citation type="submission" date="2020-11" db="EMBL/GenBank/DDBJ databases">
        <authorList>
            <consortium name="DOE Joint Genome Institute"/>
            <person name="Ahrendt S."/>
            <person name="Riley R."/>
            <person name="Andreopoulos W."/>
            <person name="Labutti K."/>
            <person name="Pangilinan J."/>
            <person name="Ruiz-Duenas F.J."/>
            <person name="Barrasa J.M."/>
            <person name="Sanchez-Garcia M."/>
            <person name="Camarero S."/>
            <person name="Miyauchi S."/>
            <person name="Serrano A."/>
            <person name="Linde D."/>
            <person name="Babiker R."/>
            <person name="Drula E."/>
            <person name="Ayuso-Fernandez I."/>
            <person name="Pacheco R."/>
            <person name="Padilla G."/>
            <person name="Ferreira P."/>
            <person name="Barriuso J."/>
            <person name="Kellner H."/>
            <person name="Castanera R."/>
            <person name="Alfaro M."/>
            <person name="Ramirez L."/>
            <person name="Pisabarro A.G."/>
            <person name="Kuo A."/>
            <person name="Tritt A."/>
            <person name="Lipzen A."/>
            <person name="He G."/>
            <person name="Yan M."/>
            <person name="Ng V."/>
            <person name="Cullen D."/>
            <person name="Martin F."/>
            <person name="Rosso M.-N."/>
            <person name="Henrissat B."/>
            <person name="Hibbett D."/>
            <person name="Martinez A.T."/>
            <person name="Grigoriev I.V."/>
        </authorList>
    </citation>
    <scope>NUCLEOTIDE SEQUENCE</scope>
    <source>
        <strain evidence="9">AH 40177</strain>
    </source>
</reference>
<dbReference type="SUPFAM" id="SSF48264">
    <property type="entry name" value="Cytochrome P450"/>
    <property type="match status" value="1"/>
</dbReference>
<comment type="similarity">
    <text evidence="3">Belongs to the cytochrome P450 family.</text>
</comment>
<evidence type="ECO:0000313" key="9">
    <source>
        <dbReference type="EMBL" id="KAF9077322.1"/>
    </source>
</evidence>
<dbReference type="InterPro" id="IPR001128">
    <property type="entry name" value="Cyt_P450"/>
</dbReference>